<evidence type="ECO:0000313" key="1">
    <source>
        <dbReference type="EMBL" id="GCD98982.1"/>
    </source>
</evidence>
<dbReference type="InterPro" id="IPR025851">
    <property type="entry name" value="SUKH-4"/>
</dbReference>
<dbReference type="OrthoDB" id="4323058at2"/>
<name>A0A401YWI0_9ACTN</name>
<dbReference type="Pfam" id="PF14435">
    <property type="entry name" value="SUKH-4"/>
    <property type="match status" value="1"/>
</dbReference>
<comment type="caution">
    <text evidence="1">The sequence shown here is derived from an EMBL/GenBank/DDBJ whole genome shotgun (WGS) entry which is preliminary data.</text>
</comment>
<dbReference type="RefSeq" id="WP_126640834.1">
    <property type="nucleotide sequence ID" value="NZ_BIFH01000030.1"/>
</dbReference>
<dbReference type="EMBL" id="BIFH01000030">
    <property type="protein sequence ID" value="GCD98982.1"/>
    <property type="molecule type" value="Genomic_DNA"/>
</dbReference>
<organism evidence="1 2">
    <name type="scientific">Embleya hyalina</name>
    <dbReference type="NCBI Taxonomy" id="516124"/>
    <lineage>
        <taxon>Bacteria</taxon>
        <taxon>Bacillati</taxon>
        <taxon>Actinomycetota</taxon>
        <taxon>Actinomycetes</taxon>
        <taxon>Kitasatosporales</taxon>
        <taxon>Streptomycetaceae</taxon>
        <taxon>Embleya</taxon>
    </lineage>
</organism>
<dbReference type="AlphaFoldDB" id="A0A401YWI0"/>
<protein>
    <submittedName>
        <fullName evidence="1">Uncharacterized protein</fullName>
    </submittedName>
</protein>
<keyword evidence="2" id="KW-1185">Reference proteome</keyword>
<sequence>MRAYEPGIPASDPDVCAFRRAALPVWPLLHAPGPGRDGLRLGLTHTGLAADLGRERVVRITTGNIPDVLDSHAPSRRFLRDVGLVDAPPVCPDPDRPLWVGALDAFDPDGHRDPPNAARLVRIGGVDVIGSRVDLLPDADDGRVHGWYRDDEPELFPIAADPSTLAFAQWSIVRVREYDREFAITDDYDGLAAIMTAVPGTVDPMAVRGPAAYRPNVFDDEAGGLLYG</sequence>
<reference evidence="1 2" key="1">
    <citation type="submission" date="2018-12" db="EMBL/GenBank/DDBJ databases">
        <title>Draft genome sequence of Embleya hyalina NBRC 13850T.</title>
        <authorList>
            <person name="Komaki H."/>
            <person name="Hosoyama A."/>
            <person name="Kimura A."/>
            <person name="Ichikawa N."/>
            <person name="Tamura T."/>
        </authorList>
    </citation>
    <scope>NUCLEOTIDE SEQUENCE [LARGE SCALE GENOMIC DNA]</scope>
    <source>
        <strain evidence="1 2">NBRC 13850</strain>
    </source>
</reference>
<gene>
    <name evidence="1" type="ORF">EHYA_06694</name>
</gene>
<evidence type="ECO:0000313" key="2">
    <source>
        <dbReference type="Proteomes" id="UP000286931"/>
    </source>
</evidence>
<dbReference type="Proteomes" id="UP000286931">
    <property type="component" value="Unassembled WGS sequence"/>
</dbReference>
<accession>A0A401YWI0</accession>
<proteinExistence type="predicted"/>